<dbReference type="Pfam" id="PF10988">
    <property type="entry name" value="DUF2807"/>
    <property type="match status" value="1"/>
</dbReference>
<reference evidence="3" key="1">
    <citation type="submission" date="2016-11" db="EMBL/GenBank/DDBJ databases">
        <authorList>
            <person name="Varghese N."/>
            <person name="Submissions S."/>
        </authorList>
    </citation>
    <scope>NUCLEOTIDE SEQUENCE [LARGE SCALE GENOMIC DNA]</scope>
    <source>
        <strain evidence="3">DSM 19858</strain>
    </source>
</reference>
<dbReference type="Proteomes" id="UP000184543">
    <property type="component" value="Unassembled WGS sequence"/>
</dbReference>
<evidence type="ECO:0000313" key="3">
    <source>
        <dbReference type="Proteomes" id="UP000184543"/>
    </source>
</evidence>
<dbReference type="InterPro" id="IPR021255">
    <property type="entry name" value="DUF2807"/>
</dbReference>
<dbReference type="RefSeq" id="WP_072990438.1">
    <property type="nucleotide sequence ID" value="NZ_FQYU01000002.1"/>
</dbReference>
<sequence length="240" mass="26237">MRTKTLFVATAVACTILSSCDYEHIKASGEITNKDFTVSDFDRLKVSHAFDVYVTFSEDEENIRIEANDNLHKRIVVAREGNGLVVKLKKYTTVRGNPTLKAFINARDISEIDLSGAASLTLETPWDTDRARIELSGASDLNGEIIADYLDIDMHGASEGDIYGEVKSVHAKLSGSSDLRDYDMQVERLNIDLSGASEAFLTATESIDVEASGASTLNYKGPADIGHQRITGASQLKNRN</sequence>
<organism evidence="2 3">
    <name type="scientific">Pseudozobellia thermophila</name>
    <dbReference type="NCBI Taxonomy" id="192903"/>
    <lineage>
        <taxon>Bacteria</taxon>
        <taxon>Pseudomonadati</taxon>
        <taxon>Bacteroidota</taxon>
        <taxon>Flavobacteriia</taxon>
        <taxon>Flavobacteriales</taxon>
        <taxon>Flavobacteriaceae</taxon>
        <taxon>Pseudozobellia</taxon>
    </lineage>
</organism>
<dbReference type="Gene3D" id="2.160.20.120">
    <property type="match status" value="1"/>
</dbReference>
<dbReference type="PROSITE" id="PS51257">
    <property type="entry name" value="PROKAR_LIPOPROTEIN"/>
    <property type="match status" value="1"/>
</dbReference>
<dbReference type="OrthoDB" id="1444301at2"/>
<keyword evidence="3" id="KW-1185">Reference proteome</keyword>
<accession>A0A1M6EV99</accession>
<proteinExistence type="predicted"/>
<evidence type="ECO:0000313" key="2">
    <source>
        <dbReference type="EMBL" id="SHI89299.1"/>
    </source>
</evidence>
<dbReference type="EMBL" id="FQYU01000002">
    <property type="protein sequence ID" value="SHI89299.1"/>
    <property type="molecule type" value="Genomic_DNA"/>
</dbReference>
<gene>
    <name evidence="2" type="ORF">SAMN04488513_102190</name>
</gene>
<protein>
    <submittedName>
        <fullName evidence="2">Putative auto-transporter adhesin, head GIN domain</fullName>
    </submittedName>
</protein>
<dbReference type="STRING" id="192903.SAMN04488513_102190"/>
<name>A0A1M6EV99_9FLAO</name>
<feature type="domain" description="Putative auto-transporter adhesin head GIN" evidence="1">
    <location>
        <begin position="40"/>
        <end position="221"/>
    </location>
</feature>
<evidence type="ECO:0000259" key="1">
    <source>
        <dbReference type="Pfam" id="PF10988"/>
    </source>
</evidence>
<dbReference type="AlphaFoldDB" id="A0A1M6EV99"/>